<dbReference type="Proteomes" id="UP000011713">
    <property type="component" value="Unassembled WGS sequence"/>
</dbReference>
<keyword evidence="2" id="KW-1185">Reference proteome</keyword>
<organism evidence="1 2">
    <name type="scientific">Hyaloperonospora arabidopsidis (strain Emoy2)</name>
    <name type="common">Downy mildew agent</name>
    <name type="synonym">Peronospora arabidopsidis</name>
    <dbReference type="NCBI Taxonomy" id="559515"/>
    <lineage>
        <taxon>Eukaryota</taxon>
        <taxon>Sar</taxon>
        <taxon>Stramenopiles</taxon>
        <taxon>Oomycota</taxon>
        <taxon>Peronosporomycetes</taxon>
        <taxon>Peronosporales</taxon>
        <taxon>Peronosporaceae</taxon>
        <taxon>Hyaloperonospora</taxon>
    </lineage>
</organism>
<name>M4B1H9_HYAAE</name>
<evidence type="ECO:0000313" key="1">
    <source>
        <dbReference type="EnsemblProtists" id="HpaP800126"/>
    </source>
</evidence>
<dbReference type="EMBL" id="JH597776">
    <property type="status" value="NOT_ANNOTATED_CDS"/>
    <property type="molecule type" value="Genomic_DNA"/>
</dbReference>
<protein>
    <submittedName>
        <fullName evidence="1">Uncharacterized protein</fullName>
    </submittedName>
</protein>
<dbReference type="AlphaFoldDB" id="M4B1H9"/>
<reference evidence="2" key="1">
    <citation type="journal article" date="2010" name="Science">
        <title>Signatures of adaptation to obligate biotrophy in the Hyaloperonospora arabidopsidis genome.</title>
        <authorList>
            <person name="Baxter L."/>
            <person name="Tripathy S."/>
            <person name="Ishaque N."/>
            <person name="Boot N."/>
            <person name="Cabral A."/>
            <person name="Kemen E."/>
            <person name="Thines M."/>
            <person name="Ah-Fong A."/>
            <person name="Anderson R."/>
            <person name="Badejoko W."/>
            <person name="Bittner-Eddy P."/>
            <person name="Boore J.L."/>
            <person name="Chibucos M.C."/>
            <person name="Coates M."/>
            <person name="Dehal P."/>
            <person name="Delehaunty K."/>
            <person name="Dong S."/>
            <person name="Downton P."/>
            <person name="Dumas B."/>
            <person name="Fabro G."/>
            <person name="Fronick C."/>
            <person name="Fuerstenberg S.I."/>
            <person name="Fulton L."/>
            <person name="Gaulin E."/>
            <person name="Govers F."/>
            <person name="Hughes L."/>
            <person name="Humphray S."/>
            <person name="Jiang R.H."/>
            <person name="Judelson H."/>
            <person name="Kamoun S."/>
            <person name="Kyung K."/>
            <person name="Meijer H."/>
            <person name="Minx P."/>
            <person name="Morris P."/>
            <person name="Nelson J."/>
            <person name="Phuntumart V."/>
            <person name="Qutob D."/>
            <person name="Rehmany A."/>
            <person name="Rougon-Cardoso A."/>
            <person name="Ryden P."/>
            <person name="Torto-Alalibo T."/>
            <person name="Studholme D."/>
            <person name="Wang Y."/>
            <person name="Win J."/>
            <person name="Wood J."/>
            <person name="Clifton S.W."/>
            <person name="Rogers J."/>
            <person name="Van den Ackerveken G."/>
            <person name="Jones J.D."/>
            <person name="McDowell J.M."/>
            <person name="Beynon J."/>
            <person name="Tyler B.M."/>
        </authorList>
    </citation>
    <scope>NUCLEOTIDE SEQUENCE [LARGE SCALE GENOMIC DNA]</scope>
    <source>
        <strain evidence="2">Emoy2</strain>
    </source>
</reference>
<proteinExistence type="predicted"/>
<reference evidence="1" key="2">
    <citation type="submission" date="2015-06" db="UniProtKB">
        <authorList>
            <consortium name="EnsemblProtists"/>
        </authorList>
    </citation>
    <scope>IDENTIFICATION</scope>
    <source>
        <strain evidence="1">Emoy2</strain>
    </source>
</reference>
<dbReference type="VEuPathDB" id="FungiDB:HpaG800126"/>
<dbReference type="InParanoid" id="M4B1H9"/>
<sequence>MVRRLRSGAVPARLGRRRLIARVWTKRDQTTRRHQRRPRAIAAAMALTRHKLAKGVRGVRILLPAVETPRRRLLRRRRIPRHHHQRRRRRRRRVTLRRRLWPLRSRRLRARTVHRPLQRVRRRGRLQTCRRL</sequence>
<dbReference type="HOGENOM" id="CLU_1921122_0_0_1"/>
<evidence type="ECO:0000313" key="2">
    <source>
        <dbReference type="Proteomes" id="UP000011713"/>
    </source>
</evidence>
<dbReference type="EnsemblProtists" id="HpaT800126">
    <property type="protein sequence ID" value="HpaP800126"/>
    <property type="gene ID" value="HpaG800126"/>
</dbReference>
<accession>M4B1H9</accession>